<dbReference type="Gene3D" id="3.30.420.10">
    <property type="entry name" value="Ribonuclease H-like superfamily/Ribonuclease H"/>
    <property type="match status" value="1"/>
</dbReference>
<feature type="domain" description="3'-5' exonuclease" evidence="2">
    <location>
        <begin position="488"/>
        <end position="573"/>
    </location>
</feature>
<accession>A0A0J9SCK2</accession>
<dbReference type="GO" id="GO:0003676">
    <property type="term" value="F:nucleic acid binding"/>
    <property type="evidence" value="ECO:0007669"/>
    <property type="project" value="InterPro"/>
</dbReference>
<keyword evidence="3" id="KW-0269">Exonuclease</keyword>
<dbReference type="InterPro" id="IPR002562">
    <property type="entry name" value="3'-5'_exonuclease_dom"/>
</dbReference>
<feature type="region of interest" description="Disordered" evidence="1">
    <location>
        <begin position="372"/>
        <end position="424"/>
    </location>
</feature>
<proteinExistence type="predicted"/>
<organism evidence="3 4">
    <name type="scientific">Plasmodium vivax India VII</name>
    <dbReference type="NCBI Taxonomy" id="1077284"/>
    <lineage>
        <taxon>Eukaryota</taxon>
        <taxon>Sar</taxon>
        <taxon>Alveolata</taxon>
        <taxon>Apicomplexa</taxon>
        <taxon>Aconoidasida</taxon>
        <taxon>Haemosporida</taxon>
        <taxon>Plasmodiidae</taxon>
        <taxon>Plasmodium</taxon>
        <taxon>Plasmodium (Plasmodium)</taxon>
    </lineage>
</organism>
<feature type="compositionally biased region" description="Polar residues" evidence="1">
    <location>
        <begin position="34"/>
        <end position="46"/>
    </location>
</feature>
<dbReference type="Proteomes" id="UP000053562">
    <property type="component" value="Unassembled WGS sequence"/>
</dbReference>
<dbReference type="InterPro" id="IPR012337">
    <property type="entry name" value="RNaseH-like_sf"/>
</dbReference>
<dbReference type="InterPro" id="IPR036397">
    <property type="entry name" value="RNaseH_sf"/>
</dbReference>
<feature type="domain" description="3'-5' exonuclease" evidence="2">
    <location>
        <begin position="664"/>
        <end position="716"/>
    </location>
</feature>
<reference evidence="3 4" key="1">
    <citation type="submission" date="2011-08" db="EMBL/GenBank/DDBJ databases">
        <title>The Genome Sequence of Plasmodium vivax India VII.</title>
        <authorList>
            <consortium name="The Broad Institute Genome Sequencing Platform"/>
            <consortium name="The Broad Institute Genome Sequencing Center for Infectious Disease"/>
            <person name="Neafsey D."/>
            <person name="Carlton J."/>
            <person name="Barnwell J."/>
            <person name="Collins W."/>
            <person name="Escalante A."/>
            <person name="Mullikin J."/>
            <person name="Saul A."/>
            <person name="Guigo R."/>
            <person name="Camara F."/>
            <person name="Young S.K."/>
            <person name="Zeng Q."/>
            <person name="Gargeya S."/>
            <person name="Fitzgerald M."/>
            <person name="Haas B."/>
            <person name="Abouelleil A."/>
            <person name="Alvarado L."/>
            <person name="Arachchi H.M."/>
            <person name="Berlin A."/>
            <person name="Brown A."/>
            <person name="Chapman S.B."/>
            <person name="Chen Z."/>
            <person name="Dunbar C."/>
            <person name="Freedman E."/>
            <person name="Gearin G."/>
            <person name="Gellesch M."/>
            <person name="Goldberg J."/>
            <person name="Griggs A."/>
            <person name="Gujja S."/>
            <person name="Heiman D."/>
            <person name="Howarth C."/>
            <person name="Larson L."/>
            <person name="Lui A."/>
            <person name="MacDonald P.J.P."/>
            <person name="Montmayeur A."/>
            <person name="Murphy C."/>
            <person name="Neiman D."/>
            <person name="Pearson M."/>
            <person name="Priest M."/>
            <person name="Roberts A."/>
            <person name="Saif S."/>
            <person name="Shea T."/>
            <person name="Shenoy N."/>
            <person name="Sisk P."/>
            <person name="Stolte C."/>
            <person name="Sykes S."/>
            <person name="Wortman J."/>
            <person name="Nusbaum C."/>
            <person name="Birren B."/>
        </authorList>
    </citation>
    <scope>NUCLEOTIDE SEQUENCE [LARGE SCALE GENOMIC DNA]</scope>
    <source>
        <strain evidence="3 4">India VII</strain>
    </source>
</reference>
<feature type="region of interest" description="Disordered" evidence="1">
    <location>
        <begin position="20"/>
        <end position="46"/>
    </location>
</feature>
<evidence type="ECO:0000256" key="1">
    <source>
        <dbReference type="SAM" id="MobiDB-lite"/>
    </source>
</evidence>
<dbReference type="EMBL" id="KQ234316">
    <property type="protein sequence ID" value="KMZ79652.1"/>
    <property type="molecule type" value="Genomic_DNA"/>
</dbReference>
<dbReference type="Pfam" id="PF01612">
    <property type="entry name" value="DNA_pol_A_exo1"/>
    <property type="match status" value="2"/>
</dbReference>
<gene>
    <name evidence="3" type="ORF">PVIIG_00926</name>
</gene>
<evidence type="ECO:0000313" key="3">
    <source>
        <dbReference type="EMBL" id="KMZ79652.1"/>
    </source>
</evidence>
<keyword evidence="3" id="KW-0378">Hydrolase</keyword>
<evidence type="ECO:0000313" key="4">
    <source>
        <dbReference type="Proteomes" id="UP000053562"/>
    </source>
</evidence>
<dbReference type="AlphaFoldDB" id="A0A0J9SCK2"/>
<protein>
    <submittedName>
        <fullName evidence="3">3'-5' exonuclease domain-containing protein</fullName>
    </submittedName>
</protein>
<feature type="compositionally biased region" description="Polar residues" evidence="1">
    <location>
        <begin position="386"/>
        <end position="412"/>
    </location>
</feature>
<dbReference type="GO" id="GO:0006139">
    <property type="term" value="P:nucleobase-containing compound metabolic process"/>
    <property type="evidence" value="ECO:0007669"/>
    <property type="project" value="InterPro"/>
</dbReference>
<dbReference type="OrthoDB" id="10261556at2759"/>
<dbReference type="PANTHER" id="PTHR47765">
    <property type="entry name" value="3'-5' EXONUCLEASE DOMAIN-CONTAINING PROTEIN"/>
    <property type="match status" value="1"/>
</dbReference>
<dbReference type="PANTHER" id="PTHR47765:SF2">
    <property type="entry name" value="EXONUCLEASE MUT-7 HOMOLOG"/>
    <property type="match status" value="1"/>
</dbReference>
<dbReference type="InterPro" id="IPR052408">
    <property type="entry name" value="Exonuclease_MUT-7-like"/>
</dbReference>
<dbReference type="GO" id="GO:0008408">
    <property type="term" value="F:3'-5' exonuclease activity"/>
    <property type="evidence" value="ECO:0007669"/>
    <property type="project" value="InterPro"/>
</dbReference>
<evidence type="ECO:0000259" key="2">
    <source>
        <dbReference type="Pfam" id="PF01612"/>
    </source>
</evidence>
<dbReference type="SUPFAM" id="SSF53098">
    <property type="entry name" value="Ribonuclease H-like"/>
    <property type="match status" value="1"/>
</dbReference>
<name>A0A0J9SCK2_PLAVI</name>
<keyword evidence="3" id="KW-0540">Nuclease</keyword>
<sequence length="752" mass="86477">MQKWGIKLKAKRQPPFCVTRCDGGTPPQHLPSRGRSTPEGNSETSSPLGRYECVALLYVYNSFDGLRNGGKNYLKDVVGNPFVKPNLSLLPRQRCSHCYSTNNKVYVKGELHDVLPALCKGKEMEAIAANLIFFILKSVNLKNVETVEEYKDNIKNVYANLIRCYHKIFTENEKHGEYIFCIFNDDLVKCVSPSLRKNKKNIIQELVLNSLCFFFKNNAKHKHRLDPNLMCEVVKYKKFLYIWDCLSFDRHLLREGMTARHVDYLFGHFLNDRAYLCQAIALASLFLSDEHVGFSSPFKEDSAYNCRILLQYILQAQSKNCLFLFLDGLKCDDLKRDVYRWLASLDEASGFFADYWGYLSAREYLLRSKAREKEKDEAGGGPPSEGTPNEGGTPNESTFNEGGHPSKSTFNEGGQDRNCAPWGNNPLQPHSDYYELPEEMKNISVVTNVESLHKMIGTIKASQERHWVDGIYNDESTYTSESCDDVITAEDINNHLRGKQKKYYIGIDVEWNRYQKASIISVATEERIYLIDLLTVDYNYKILIHSFFKWLLENPFVCKLFYNFACDMRVLNSFFRGMSVVCTYLNVTDLRDPLFLQQRSVVTPCSQDSVLSAELFNRNVIETNDIELFKKVTTSSFRNFNGRVKHRGCDNFEGAIRVCPSRTTDKLHFKSLSHLCQKFLGKNLNKQLQLSNWSRRPLMESQIHYAATDAYVLIVLERLLIEGNYSSACSSNSSSLSDAFVQKYKCRNCSWE</sequence>